<evidence type="ECO:0000256" key="10">
    <source>
        <dbReference type="ARBA" id="ARBA00050570"/>
    </source>
</evidence>
<keyword evidence="22" id="KW-1185">Reference proteome</keyword>
<dbReference type="PROSITE" id="PS51165">
    <property type="entry name" value="THUMP"/>
    <property type="match status" value="1"/>
</dbReference>
<name>W1Q5W3_ABIDE</name>
<comment type="similarity">
    <text evidence="13 19">Belongs to the ThiI family.</text>
</comment>
<organism evidence="21 22">
    <name type="scientific">Abiotrophia defectiva ATCC 49176</name>
    <dbReference type="NCBI Taxonomy" id="592010"/>
    <lineage>
        <taxon>Bacteria</taxon>
        <taxon>Bacillati</taxon>
        <taxon>Bacillota</taxon>
        <taxon>Bacilli</taxon>
        <taxon>Lactobacillales</taxon>
        <taxon>Aerococcaceae</taxon>
        <taxon>Abiotrophia</taxon>
    </lineage>
</organism>
<dbReference type="GO" id="GO:0004810">
    <property type="term" value="F:CCA tRNA nucleotidyltransferase activity"/>
    <property type="evidence" value="ECO:0007669"/>
    <property type="project" value="InterPro"/>
</dbReference>
<keyword evidence="3 19" id="KW-0963">Cytoplasm</keyword>
<dbReference type="Pfam" id="PF02926">
    <property type="entry name" value="THUMP"/>
    <property type="match status" value="1"/>
</dbReference>
<evidence type="ECO:0000256" key="17">
    <source>
        <dbReference type="ARBA" id="ARBA00077849"/>
    </source>
</evidence>
<evidence type="ECO:0000256" key="12">
    <source>
        <dbReference type="ARBA" id="ARBA00058382"/>
    </source>
</evidence>
<keyword evidence="9 19" id="KW-0784">Thiamine biosynthesis</keyword>
<comment type="catalytic activity">
    <reaction evidence="10 19">
        <text>[ThiI sulfur-carrier protein]-S-sulfanyl-L-cysteine + a uridine in tRNA + 2 reduced [2Fe-2S]-[ferredoxin] + ATP + H(+) = [ThiI sulfur-carrier protein]-L-cysteine + a 4-thiouridine in tRNA + 2 oxidized [2Fe-2S]-[ferredoxin] + AMP + diphosphate</text>
        <dbReference type="Rhea" id="RHEA:24176"/>
        <dbReference type="Rhea" id="RHEA-COMP:10000"/>
        <dbReference type="Rhea" id="RHEA-COMP:10001"/>
        <dbReference type="Rhea" id="RHEA-COMP:13337"/>
        <dbReference type="Rhea" id="RHEA-COMP:13338"/>
        <dbReference type="Rhea" id="RHEA-COMP:13339"/>
        <dbReference type="Rhea" id="RHEA-COMP:13340"/>
        <dbReference type="ChEBI" id="CHEBI:15378"/>
        <dbReference type="ChEBI" id="CHEBI:29950"/>
        <dbReference type="ChEBI" id="CHEBI:30616"/>
        <dbReference type="ChEBI" id="CHEBI:33019"/>
        <dbReference type="ChEBI" id="CHEBI:33737"/>
        <dbReference type="ChEBI" id="CHEBI:33738"/>
        <dbReference type="ChEBI" id="CHEBI:61963"/>
        <dbReference type="ChEBI" id="CHEBI:65315"/>
        <dbReference type="ChEBI" id="CHEBI:136798"/>
        <dbReference type="ChEBI" id="CHEBI:456215"/>
        <dbReference type="EC" id="2.8.1.4"/>
    </reaction>
</comment>
<evidence type="ECO:0000256" key="8">
    <source>
        <dbReference type="ARBA" id="ARBA00022884"/>
    </source>
</evidence>
<dbReference type="GeneID" id="84816462"/>
<protein>
    <recommendedName>
        <fullName evidence="15 19">Probable tRNA sulfurtransferase</fullName>
        <ecNumber evidence="14 19">2.8.1.4</ecNumber>
    </recommendedName>
    <alternativeName>
        <fullName evidence="16 19">Sulfur carrier protein ThiS sulfurtransferase</fullName>
    </alternativeName>
    <alternativeName>
        <fullName evidence="17 19">Thiamine biosynthesis protein ThiI</fullName>
    </alternativeName>
    <alternativeName>
        <fullName evidence="18 19">tRNA 4-thiouridine synthase</fullName>
    </alternativeName>
</protein>
<keyword evidence="7 19" id="KW-0067">ATP-binding</keyword>
<comment type="subcellular location">
    <subcellularLocation>
        <location evidence="1 19">Cytoplasm</location>
    </subcellularLocation>
</comment>
<comment type="function">
    <text evidence="12 19">Catalyzes the ATP-dependent transfer of a sulfur to tRNA to produce 4-thiouridine in position 8 of tRNAs, which functions as a near-UV photosensor. Also catalyzes the transfer of sulfur to the sulfur carrier protein ThiS, forming ThiS-thiocarboxylate. This is a step in the synthesis of thiazole, in the thiamine biosynthesis pathway. The sulfur is donated as persulfide by IscS.</text>
</comment>
<dbReference type="InterPro" id="IPR049962">
    <property type="entry name" value="THUMP_ThiI"/>
</dbReference>
<dbReference type="HOGENOM" id="CLU_037952_4_0_9"/>
<dbReference type="EC" id="2.8.1.4" evidence="14 19"/>
<dbReference type="EMBL" id="ACIN03000001">
    <property type="protein sequence ID" value="ESK66607.1"/>
    <property type="molecule type" value="Genomic_DNA"/>
</dbReference>
<proteinExistence type="inferred from homology"/>
<dbReference type="InterPro" id="IPR050102">
    <property type="entry name" value="tRNA_sulfurtransferase_ThiI"/>
</dbReference>
<dbReference type="GO" id="GO:0009228">
    <property type="term" value="P:thiamine biosynthetic process"/>
    <property type="evidence" value="ECO:0007669"/>
    <property type="project" value="UniProtKB-KW"/>
</dbReference>
<evidence type="ECO:0000256" key="5">
    <source>
        <dbReference type="ARBA" id="ARBA00022679"/>
    </source>
</evidence>
<evidence type="ECO:0000256" key="2">
    <source>
        <dbReference type="ARBA" id="ARBA00004948"/>
    </source>
</evidence>
<evidence type="ECO:0000256" key="19">
    <source>
        <dbReference type="HAMAP-Rule" id="MF_00021"/>
    </source>
</evidence>
<evidence type="ECO:0000256" key="6">
    <source>
        <dbReference type="ARBA" id="ARBA00022741"/>
    </source>
</evidence>
<dbReference type="InterPro" id="IPR004114">
    <property type="entry name" value="THUMP_dom"/>
</dbReference>
<dbReference type="InterPro" id="IPR014729">
    <property type="entry name" value="Rossmann-like_a/b/a_fold"/>
</dbReference>
<evidence type="ECO:0000256" key="3">
    <source>
        <dbReference type="ARBA" id="ARBA00022490"/>
    </source>
</evidence>
<dbReference type="GO" id="GO:0005829">
    <property type="term" value="C:cytosol"/>
    <property type="evidence" value="ECO:0007669"/>
    <property type="project" value="TreeGrafter"/>
</dbReference>
<dbReference type="Pfam" id="PF02568">
    <property type="entry name" value="ThiI"/>
    <property type="match status" value="1"/>
</dbReference>
<feature type="domain" description="THUMP" evidence="20">
    <location>
        <begin position="60"/>
        <end position="166"/>
    </location>
</feature>
<sequence>MSQKQILIHYGELSTKGRNKKMFINKLAEHIRYRTQDLERIKIVPEYDFMHLIWQETPYQAVIERLETVPGISRFEPVYRVDKDLDAIKAQALALFEEVKPAAGSSFRVLAKRSDKTFAYDTMDLQREVGTSLGLAYPDLEVDFKTPDYKLTISIQKAGAYLSLLSYKGVGGLPYGASGRALLMLSGGIDSPVAGYQMMKRGLEIEAVHFASPPYTSPQAIEKTKKLTAQLAQYGRSLTYHCVPFTEIQEEIKDKVHDDFSMTIMRRMMLRVMEALLDRQQADAIVTGESLGQVASQTLKSMRAINQVTSVPILRPLIAVDKNDIIVQAEAIGTYEISNEPFEDCCTVFAPKSPRTKPKLTSVMELEALLDVEGLVERAVTATQTEVIGADYGKVSNPDFSHLL</sequence>
<evidence type="ECO:0000256" key="15">
    <source>
        <dbReference type="ARBA" id="ARBA00071867"/>
    </source>
</evidence>
<dbReference type="GO" id="GO:0002937">
    <property type="term" value="P:tRNA 4-thiouridine biosynthesis"/>
    <property type="evidence" value="ECO:0007669"/>
    <property type="project" value="TreeGrafter"/>
</dbReference>
<keyword evidence="4 19" id="KW-0820">tRNA-binding</keyword>
<keyword evidence="8 19" id="KW-0694">RNA-binding</keyword>
<comment type="pathway">
    <text evidence="2 19">Cofactor biosynthesis; thiamine diphosphate biosynthesis.</text>
</comment>
<dbReference type="InterPro" id="IPR020536">
    <property type="entry name" value="ThiI_AANH"/>
</dbReference>
<dbReference type="GO" id="GO:0140741">
    <property type="term" value="F:tRNA-uracil-4 sulfurtransferase activity"/>
    <property type="evidence" value="ECO:0007669"/>
    <property type="project" value="UniProtKB-EC"/>
</dbReference>
<dbReference type="CDD" id="cd11716">
    <property type="entry name" value="THUMP_ThiI"/>
    <property type="match status" value="1"/>
</dbReference>
<dbReference type="STRING" id="592010.GCWU000182_000298"/>
<dbReference type="GO" id="GO:0005524">
    <property type="term" value="F:ATP binding"/>
    <property type="evidence" value="ECO:0007669"/>
    <property type="project" value="UniProtKB-UniRule"/>
</dbReference>
<dbReference type="NCBIfam" id="TIGR00342">
    <property type="entry name" value="tRNA uracil 4-sulfurtransferase ThiI"/>
    <property type="match status" value="1"/>
</dbReference>
<dbReference type="Gene3D" id="3.30.2130.30">
    <property type="match status" value="1"/>
</dbReference>
<evidence type="ECO:0000256" key="9">
    <source>
        <dbReference type="ARBA" id="ARBA00022977"/>
    </source>
</evidence>
<evidence type="ECO:0000256" key="13">
    <source>
        <dbReference type="ARBA" id="ARBA00061472"/>
    </source>
</evidence>
<dbReference type="GO" id="GO:0000049">
    <property type="term" value="F:tRNA binding"/>
    <property type="evidence" value="ECO:0007669"/>
    <property type="project" value="UniProtKB-UniRule"/>
</dbReference>
<comment type="caution">
    <text evidence="21">The sequence shown here is derived from an EMBL/GenBank/DDBJ whole genome shotgun (WGS) entry which is preliminary data.</text>
</comment>
<dbReference type="InterPro" id="IPR054173">
    <property type="entry name" value="ThiI_fer"/>
</dbReference>
<dbReference type="SUPFAM" id="SSF52402">
    <property type="entry name" value="Adenine nucleotide alpha hydrolases-like"/>
    <property type="match status" value="1"/>
</dbReference>
<dbReference type="InterPro" id="IPR049961">
    <property type="entry name" value="ThiI_N"/>
</dbReference>
<reference evidence="21" key="1">
    <citation type="submission" date="2013-06" db="EMBL/GenBank/DDBJ databases">
        <authorList>
            <person name="Weinstock G."/>
            <person name="Sodergren E."/>
            <person name="Clifton S."/>
            <person name="Fulton L."/>
            <person name="Fulton B."/>
            <person name="Courtney L."/>
            <person name="Fronick C."/>
            <person name="Harrison M."/>
            <person name="Strong C."/>
            <person name="Farmer C."/>
            <person name="Delahaunty K."/>
            <person name="Markovic C."/>
            <person name="Hall O."/>
            <person name="Minx P."/>
            <person name="Tomlinson C."/>
            <person name="Mitreva M."/>
            <person name="Nelson J."/>
            <person name="Hou S."/>
            <person name="Wollam A."/>
            <person name="Pepin K.H."/>
            <person name="Johnson M."/>
            <person name="Bhonagiri V."/>
            <person name="Nash W.E."/>
            <person name="Warren W."/>
            <person name="Chinwalla A."/>
            <person name="Mardis E.R."/>
            <person name="Wilson R.K."/>
        </authorList>
    </citation>
    <scope>NUCLEOTIDE SEQUENCE [LARGE SCALE GENOMIC DNA]</scope>
    <source>
        <strain evidence="21">ATCC 49176</strain>
    </source>
</reference>
<evidence type="ECO:0000259" key="20">
    <source>
        <dbReference type="PROSITE" id="PS51165"/>
    </source>
</evidence>
<dbReference type="GO" id="GO:0009229">
    <property type="term" value="P:thiamine diphosphate biosynthetic process"/>
    <property type="evidence" value="ECO:0007669"/>
    <property type="project" value="UniProtKB-UniRule"/>
</dbReference>
<keyword evidence="6 19" id="KW-0547">Nucleotide-binding</keyword>
<dbReference type="InterPro" id="IPR003720">
    <property type="entry name" value="tRNA_STrfase"/>
</dbReference>
<keyword evidence="5 19" id="KW-0808">Transferase</keyword>
<evidence type="ECO:0000256" key="18">
    <source>
        <dbReference type="ARBA" id="ARBA00080570"/>
    </source>
</evidence>
<feature type="binding site" evidence="19">
    <location>
        <begin position="184"/>
        <end position="185"/>
    </location>
    <ligand>
        <name>ATP</name>
        <dbReference type="ChEBI" id="CHEBI:30616"/>
    </ligand>
</feature>
<feature type="binding site" evidence="19">
    <location>
        <position position="266"/>
    </location>
    <ligand>
        <name>ATP</name>
        <dbReference type="ChEBI" id="CHEBI:30616"/>
    </ligand>
</feature>
<dbReference type="eggNOG" id="COG0301">
    <property type="taxonomic scope" value="Bacteria"/>
</dbReference>
<evidence type="ECO:0000256" key="16">
    <source>
        <dbReference type="ARBA" id="ARBA00075337"/>
    </source>
</evidence>
<feature type="binding site" evidence="19">
    <location>
        <position position="297"/>
    </location>
    <ligand>
        <name>ATP</name>
        <dbReference type="ChEBI" id="CHEBI:30616"/>
    </ligand>
</feature>
<dbReference type="GO" id="GO:0052837">
    <property type="term" value="P:thiazole biosynthetic process"/>
    <property type="evidence" value="ECO:0007669"/>
    <property type="project" value="TreeGrafter"/>
</dbReference>
<evidence type="ECO:0000256" key="11">
    <source>
        <dbReference type="ARBA" id="ARBA00052330"/>
    </source>
</evidence>
<evidence type="ECO:0000313" key="22">
    <source>
        <dbReference type="Proteomes" id="UP000019050"/>
    </source>
</evidence>
<comment type="catalytic activity">
    <reaction evidence="11 19">
        <text>[ThiS sulfur-carrier protein]-C-terminal Gly-Gly-AMP + S-sulfanyl-L-cysteinyl-[cysteine desulfurase] + AH2 = [ThiS sulfur-carrier protein]-C-terminal-Gly-aminoethanethioate + L-cysteinyl-[cysteine desulfurase] + A + AMP + 2 H(+)</text>
        <dbReference type="Rhea" id="RHEA:43340"/>
        <dbReference type="Rhea" id="RHEA-COMP:12157"/>
        <dbReference type="Rhea" id="RHEA-COMP:12158"/>
        <dbReference type="Rhea" id="RHEA-COMP:12910"/>
        <dbReference type="Rhea" id="RHEA-COMP:19908"/>
        <dbReference type="ChEBI" id="CHEBI:13193"/>
        <dbReference type="ChEBI" id="CHEBI:15378"/>
        <dbReference type="ChEBI" id="CHEBI:17499"/>
        <dbReference type="ChEBI" id="CHEBI:29950"/>
        <dbReference type="ChEBI" id="CHEBI:61963"/>
        <dbReference type="ChEBI" id="CHEBI:90618"/>
        <dbReference type="ChEBI" id="CHEBI:232372"/>
        <dbReference type="ChEBI" id="CHEBI:456215"/>
    </reaction>
</comment>
<dbReference type="SMART" id="SM00981">
    <property type="entry name" value="THUMP"/>
    <property type="match status" value="1"/>
</dbReference>
<feature type="binding site" evidence="19">
    <location>
        <begin position="209"/>
        <end position="210"/>
    </location>
    <ligand>
        <name>ATP</name>
        <dbReference type="ChEBI" id="CHEBI:30616"/>
    </ligand>
</feature>
<feature type="binding site" evidence="19">
    <location>
        <position position="288"/>
    </location>
    <ligand>
        <name>ATP</name>
        <dbReference type="ChEBI" id="CHEBI:30616"/>
    </ligand>
</feature>
<evidence type="ECO:0000256" key="4">
    <source>
        <dbReference type="ARBA" id="ARBA00022555"/>
    </source>
</evidence>
<dbReference type="Pfam" id="PF22025">
    <property type="entry name" value="ThiI_fer"/>
    <property type="match status" value="1"/>
</dbReference>
<evidence type="ECO:0000256" key="1">
    <source>
        <dbReference type="ARBA" id="ARBA00004496"/>
    </source>
</evidence>
<dbReference type="SUPFAM" id="SSF143437">
    <property type="entry name" value="THUMP domain-like"/>
    <property type="match status" value="1"/>
</dbReference>
<gene>
    <name evidence="19" type="primary">thiI</name>
    <name evidence="21" type="ORF">GCWU000182_000298</name>
</gene>
<evidence type="ECO:0000256" key="7">
    <source>
        <dbReference type="ARBA" id="ARBA00022840"/>
    </source>
</evidence>
<dbReference type="RefSeq" id="WP_023390955.1">
    <property type="nucleotide sequence ID" value="NZ_KI535340.1"/>
</dbReference>
<accession>W1Q5W3</accession>
<dbReference type="AlphaFoldDB" id="W1Q5W3"/>
<dbReference type="HAMAP" id="MF_00021">
    <property type="entry name" value="ThiI"/>
    <property type="match status" value="1"/>
</dbReference>
<dbReference type="UniPathway" id="UPA00060"/>
<dbReference type="PANTHER" id="PTHR43209">
    <property type="entry name" value="TRNA SULFURTRANSFERASE"/>
    <property type="match status" value="1"/>
</dbReference>
<dbReference type="PANTHER" id="PTHR43209:SF1">
    <property type="entry name" value="TRNA SULFURTRANSFERASE"/>
    <property type="match status" value="1"/>
</dbReference>
<dbReference type="CDD" id="cd01712">
    <property type="entry name" value="PPase_ThiI"/>
    <property type="match status" value="1"/>
</dbReference>
<dbReference type="FunFam" id="3.40.50.620:FF:000053">
    <property type="entry name" value="Probable tRNA sulfurtransferase"/>
    <property type="match status" value="1"/>
</dbReference>
<dbReference type="Proteomes" id="UP000019050">
    <property type="component" value="Unassembled WGS sequence"/>
</dbReference>
<evidence type="ECO:0000313" key="21">
    <source>
        <dbReference type="EMBL" id="ESK66607.1"/>
    </source>
</evidence>
<dbReference type="Gene3D" id="3.40.50.620">
    <property type="entry name" value="HUPs"/>
    <property type="match status" value="1"/>
</dbReference>
<evidence type="ECO:0000256" key="14">
    <source>
        <dbReference type="ARBA" id="ARBA00066827"/>
    </source>
</evidence>
<dbReference type="OrthoDB" id="9773948at2"/>